<dbReference type="SUPFAM" id="SSF50998">
    <property type="entry name" value="Quinoprotein alcohol dehydrogenase-like"/>
    <property type="match status" value="1"/>
</dbReference>
<dbReference type="EMBL" id="BJYJ01000061">
    <property type="protein sequence ID" value="GEN78215.1"/>
    <property type="molecule type" value="Genomic_DNA"/>
</dbReference>
<evidence type="ECO:0000313" key="4">
    <source>
        <dbReference type="EMBL" id="GEN78215.1"/>
    </source>
</evidence>
<gene>
    <name evidence="4" type="ORF">CHA01nite_39550</name>
</gene>
<dbReference type="InterPro" id="IPR015943">
    <property type="entry name" value="WD40/YVTN_repeat-like_dom_sf"/>
</dbReference>
<evidence type="ECO:0000256" key="1">
    <source>
        <dbReference type="ARBA" id="ARBA00022729"/>
    </source>
</evidence>
<dbReference type="InterPro" id="IPR011047">
    <property type="entry name" value="Quinoprotein_ADH-like_sf"/>
</dbReference>
<dbReference type="Pfam" id="PF18962">
    <property type="entry name" value="Por_Secre_tail"/>
    <property type="match status" value="1"/>
</dbReference>
<dbReference type="OrthoDB" id="1652165at2"/>
<evidence type="ECO:0000259" key="3">
    <source>
        <dbReference type="Pfam" id="PF18962"/>
    </source>
</evidence>
<name>A0A511YSP3_9FLAO</name>
<dbReference type="RefSeq" id="WP_146944725.1">
    <property type="nucleotide sequence ID" value="NZ_BJYJ01000061.1"/>
</dbReference>
<keyword evidence="5" id="KW-1185">Reference proteome</keyword>
<dbReference type="Gene3D" id="2.130.10.10">
    <property type="entry name" value="YVTN repeat-like/Quinoprotein amine dehydrogenase"/>
    <property type="match status" value="1"/>
</dbReference>
<protein>
    <recommendedName>
        <fullName evidence="3">Secretion system C-terminal sorting domain-containing protein</fullName>
    </recommendedName>
</protein>
<dbReference type="NCBIfam" id="TIGR04183">
    <property type="entry name" value="Por_Secre_tail"/>
    <property type="match status" value="1"/>
</dbReference>
<feature type="signal peptide" evidence="2">
    <location>
        <begin position="1"/>
        <end position="18"/>
    </location>
</feature>
<organism evidence="4 5">
    <name type="scientific">Chryseobacterium hagamense</name>
    <dbReference type="NCBI Taxonomy" id="395935"/>
    <lineage>
        <taxon>Bacteria</taxon>
        <taxon>Pseudomonadati</taxon>
        <taxon>Bacteroidota</taxon>
        <taxon>Flavobacteriia</taxon>
        <taxon>Flavobacteriales</taxon>
        <taxon>Weeksellaceae</taxon>
        <taxon>Chryseobacterium group</taxon>
        <taxon>Chryseobacterium</taxon>
    </lineage>
</organism>
<accession>A0A511YSP3</accession>
<proteinExistence type="predicted"/>
<evidence type="ECO:0000256" key="2">
    <source>
        <dbReference type="SAM" id="SignalP"/>
    </source>
</evidence>
<dbReference type="Proteomes" id="UP000321863">
    <property type="component" value="Unassembled WGS sequence"/>
</dbReference>
<dbReference type="AlphaFoldDB" id="A0A511YSP3"/>
<feature type="chain" id="PRO_5022035196" description="Secretion system C-terminal sorting domain-containing protein" evidence="2">
    <location>
        <begin position="19"/>
        <end position="605"/>
    </location>
</feature>
<evidence type="ECO:0000313" key="5">
    <source>
        <dbReference type="Proteomes" id="UP000321863"/>
    </source>
</evidence>
<sequence>MRSIKYLFFLFVAVSATAQTFNYERVWGTYLGGIDTRPLQFYENNQQQVIVDGLSGSTYPSATASYYNQFITLGSQGFQSNINALNTNNFTAIINPTASLQKFEYRTVKKIVHREKNGNYFAMANTGTPTPGAWLGNPVEPANNANIRNMMLEKYSDDGILLWRTYVPNLPYHEESYLKSIATDASGNIYICGQTLWQTLADAGTAFSAFTTVNTPGNTNLTNVYVAKLNAQGQKIWATYLPAFGPAMISVYENDLYVAANSDINANQSLLATQGSYQQTKAYMSVTKLNTANGTRQWGTYYGDPMVQNNSPQSIVAASDGLYVLGGIFNLLGNTNGYFASAGAFQAQSMGGESDLFLAKFDPQSGNRVWGTYYGTPGDDLPAFGAFSNIDVKQGKILVTNVHNGSTNFSTPGALVSAKPNNQSVYDLVFSMFDAFTGGRIFTSYYGGIHSNPNLTSAGMSGKFSDVGDSFYLYGFTSSQAGYTESNAFQPNIIFPAAVTNGMAGFLAKFSSKTLGTSETTLADDLQLFDNPNNGNFTIRGKILEKEKCSFKLYDSAGRFISQENIKQQNRQNFNYYGKLPAGIYILSVINAGNNIEKSFKMMVR</sequence>
<keyword evidence="1 2" id="KW-0732">Signal</keyword>
<feature type="domain" description="Secretion system C-terminal sorting" evidence="3">
    <location>
        <begin position="531"/>
        <end position="598"/>
    </location>
</feature>
<reference evidence="4 5" key="1">
    <citation type="submission" date="2019-07" db="EMBL/GenBank/DDBJ databases">
        <title>Whole genome shotgun sequence of Chryseobacterium hagamense NBRC 105253.</title>
        <authorList>
            <person name="Hosoyama A."/>
            <person name="Uohara A."/>
            <person name="Ohji S."/>
            <person name="Ichikawa N."/>
        </authorList>
    </citation>
    <scope>NUCLEOTIDE SEQUENCE [LARGE SCALE GENOMIC DNA]</scope>
    <source>
        <strain evidence="4 5">NBRC 105253</strain>
    </source>
</reference>
<comment type="caution">
    <text evidence="4">The sequence shown here is derived from an EMBL/GenBank/DDBJ whole genome shotgun (WGS) entry which is preliminary data.</text>
</comment>
<dbReference type="InterPro" id="IPR026444">
    <property type="entry name" value="Secre_tail"/>
</dbReference>